<dbReference type="OrthoDB" id="5954308at2759"/>
<protein>
    <submittedName>
        <fullName evidence="7">Uncharacterized protein</fullName>
    </submittedName>
</protein>
<reference evidence="7" key="1">
    <citation type="submission" date="2019-06" db="EMBL/GenBank/DDBJ databases">
        <authorList>
            <person name="Gan P."/>
            <person name="Shirasu K."/>
        </authorList>
    </citation>
    <scope>NUCLEOTIDE SEQUENCE [LARGE SCALE GENOMIC DNA]</scope>
    <source>
        <strain evidence="7">CAD2</strain>
    </source>
</reference>
<keyword evidence="3 6" id="KW-1133">Transmembrane helix</keyword>
<evidence type="ECO:0000313" key="7">
    <source>
        <dbReference type="EMBL" id="KAF4863303.1"/>
    </source>
</evidence>
<evidence type="ECO:0000256" key="1">
    <source>
        <dbReference type="ARBA" id="ARBA00004141"/>
    </source>
</evidence>
<dbReference type="EMBL" id="QPMT01000006">
    <property type="protein sequence ID" value="KAF4863303.1"/>
    <property type="molecule type" value="Genomic_DNA"/>
</dbReference>
<sequence>MPVSPEALTLTLAGFMSGQFPSYFVHPTSPNIDFNIAGYYFCGAFVFMPAVQKAPSPLIAQQWKRAWDVGRYVGKIVVTGTAASFAYLAYVEPVKTGNSRFQSFAAAADIVGAIVPYTIFVSYPFNEAINGQLGATGADKMDLKKLVVDWGRTDWKRSLLAFVGTFVGVCGALA</sequence>
<feature type="transmembrane region" description="Helical" evidence="6">
    <location>
        <begin position="32"/>
        <end position="51"/>
    </location>
</feature>
<evidence type="ECO:0000256" key="4">
    <source>
        <dbReference type="ARBA" id="ARBA00023136"/>
    </source>
</evidence>
<keyword evidence="4 6" id="KW-0472">Membrane</keyword>
<evidence type="ECO:0000256" key="6">
    <source>
        <dbReference type="SAM" id="Phobius"/>
    </source>
</evidence>
<dbReference type="GO" id="GO:0016020">
    <property type="term" value="C:membrane"/>
    <property type="evidence" value="ECO:0007669"/>
    <property type="project" value="UniProtKB-SubCell"/>
</dbReference>
<keyword evidence="8" id="KW-1185">Reference proteome</keyword>
<evidence type="ECO:0000256" key="2">
    <source>
        <dbReference type="ARBA" id="ARBA00022692"/>
    </source>
</evidence>
<comment type="subcellular location">
    <subcellularLocation>
        <location evidence="1">Membrane</location>
        <topology evidence="1">Multi-pass membrane protein</topology>
    </subcellularLocation>
</comment>
<dbReference type="Proteomes" id="UP000711996">
    <property type="component" value="Unassembled WGS sequence"/>
</dbReference>
<organism evidence="7 8">
    <name type="scientific">Colletotrichum siamense</name>
    <name type="common">Anthracnose fungus</name>
    <dbReference type="NCBI Taxonomy" id="690259"/>
    <lineage>
        <taxon>Eukaryota</taxon>
        <taxon>Fungi</taxon>
        <taxon>Dikarya</taxon>
        <taxon>Ascomycota</taxon>
        <taxon>Pezizomycotina</taxon>
        <taxon>Sordariomycetes</taxon>
        <taxon>Hypocreomycetidae</taxon>
        <taxon>Glomerellales</taxon>
        <taxon>Glomerellaceae</taxon>
        <taxon>Colletotrichum</taxon>
        <taxon>Colletotrichum gloeosporioides species complex</taxon>
    </lineage>
</organism>
<keyword evidence="2 6" id="KW-0812">Transmembrane</keyword>
<dbReference type="PANTHER" id="PTHR35042">
    <property type="entry name" value="ANTHRONE OXYGENASE ENCC"/>
    <property type="match status" value="1"/>
</dbReference>
<dbReference type="PANTHER" id="PTHR35042:SF1">
    <property type="entry name" value="DUF1772-DOMAIN-CONTAINING PROTEIN"/>
    <property type="match status" value="1"/>
</dbReference>
<dbReference type="Pfam" id="PF08592">
    <property type="entry name" value="Anthrone_oxy"/>
    <property type="match status" value="1"/>
</dbReference>
<dbReference type="InterPro" id="IPR013901">
    <property type="entry name" value="Anthrone_oxy"/>
</dbReference>
<name>A0A9P5F0G9_COLSI</name>
<gene>
    <name evidence="7" type="ORF">CGCSCA2_v002720</name>
</gene>
<accession>A0A9P5F0G9</accession>
<feature type="transmembrane region" description="Helical" evidence="6">
    <location>
        <begin position="103"/>
        <end position="123"/>
    </location>
</feature>
<feature type="transmembrane region" description="Helical" evidence="6">
    <location>
        <begin position="72"/>
        <end position="91"/>
    </location>
</feature>
<evidence type="ECO:0000256" key="5">
    <source>
        <dbReference type="ARBA" id="ARBA00034313"/>
    </source>
</evidence>
<comment type="similarity">
    <text evidence="5">Belongs to the anthrone oxygenase family.</text>
</comment>
<evidence type="ECO:0000256" key="3">
    <source>
        <dbReference type="ARBA" id="ARBA00022989"/>
    </source>
</evidence>
<comment type="caution">
    <text evidence="7">The sequence shown here is derived from an EMBL/GenBank/DDBJ whole genome shotgun (WGS) entry which is preliminary data.</text>
</comment>
<evidence type="ECO:0000313" key="8">
    <source>
        <dbReference type="Proteomes" id="UP000711996"/>
    </source>
</evidence>
<dbReference type="AlphaFoldDB" id="A0A9P5F0G9"/>
<proteinExistence type="inferred from homology"/>